<dbReference type="InterPro" id="IPR035439">
    <property type="entry name" value="UPF0145_dom_sf"/>
</dbReference>
<evidence type="ECO:0000256" key="1">
    <source>
        <dbReference type="HAMAP-Rule" id="MF_00338"/>
    </source>
</evidence>
<comment type="caution">
    <text evidence="2">The sequence shown here is derived from an EMBL/GenBank/DDBJ whole genome shotgun (WGS) entry which is preliminary data.</text>
</comment>
<dbReference type="AlphaFoldDB" id="A0A482Y6C4"/>
<dbReference type="PANTHER" id="PTHR34068">
    <property type="entry name" value="UPF0145 PROTEIN YBJQ"/>
    <property type="match status" value="1"/>
</dbReference>
<dbReference type="EMBL" id="SHMR01000001">
    <property type="protein sequence ID" value="RZH69356.1"/>
    <property type="molecule type" value="Genomic_DNA"/>
</dbReference>
<evidence type="ECO:0000313" key="3">
    <source>
        <dbReference type="Proteomes" id="UP000292704"/>
    </source>
</evidence>
<dbReference type="Pfam" id="PF01906">
    <property type="entry name" value="YbjQ_1"/>
    <property type="match status" value="1"/>
</dbReference>
<dbReference type="SUPFAM" id="SSF117782">
    <property type="entry name" value="YbjQ-like"/>
    <property type="match status" value="1"/>
</dbReference>
<dbReference type="HAMAP" id="MF_00338">
    <property type="entry name" value="UPF0145"/>
    <property type="match status" value="1"/>
</dbReference>
<name>A0A482Y6C4_9EURY</name>
<dbReference type="OrthoDB" id="59443at2157"/>
<comment type="similarity">
    <text evidence="1">Belongs to the UPF0145 family.</text>
</comment>
<proteinExistence type="inferred from homology"/>
<gene>
    <name evidence="2" type="ORF">ELS17_08010</name>
</gene>
<organism evidence="2 3">
    <name type="scientific">Natrinema altunense</name>
    <dbReference type="NCBI Taxonomy" id="222984"/>
    <lineage>
        <taxon>Archaea</taxon>
        <taxon>Methanobacteriati</taxon>
        <taxon>Methanobacteriota</taxon>
        <taxon>Stenosarchaea group</taxon>
        <taxon>Halobacteria</taxon>
        <taxon>Halobacteriales</taxon>
        <taxon>Natrialbaceae</taxon>
        <taxon>Natrinema</taxon>
    </lineage>
</organism>
<evidence type="ECO:0000313" key="2">
    <source>
        <dbReference type="EMBL" id="RZH69356.1"/>
    </source>
</evidence>
<dbReference type="STRING" id="222984.GCA_000731985_02774"/>
<dbReference type="RefSeq" id="WP_007107699.1">
    <property type="nucleotide sequence ID" value="NZ_JNCS01000007.1"/>
</dbReference>
<dbReference type="PANTHER" id="PTHR34068:SF1">
    <property type="entry name" value="UPF0145 PROTEIN YBJQ"/>
    <property type="match status" value="1"/>
</dbReference>
<reference evidence="2 3" key="1">
    <citation type="submission" date="2019-02" db="EMBL/GenBank/DDBJ databases">
        <title>Genome analysis provides insights into bioremediation potentialities and Haloocin production by Natrinema altunense strain 4.1R isolated from Chott Douz in Tunisian desert.</title>
        <authorList>
            <person name="Najjari A."/>
            <person name="Youssef N."/>
            <person name="Ben Dhia O."/>
            <person name="Ferjani R."/>
            <person name="El Hidri D."/>
            <person name="Ouzari H.I."/>
            <person name="Cherif A."/>
        </authorList>
    </citation>
    <scope>NUCLEOTIDE SEQUENCE [LARGE SCALE GENOMIC DNA]</scope>
    <source>
        <strain evidence="2 3">4.1R</strain>
    </source>
</reference>
<protein>
    <recommendedName>
        <fullName evidence="1">UPF0145 protein ELS17_08010</fullName>
    </recommendedName>
</protein>
<sequence length="113" mass="11833">MSDADVTITTTDSLEGREITAYRGVISGEAVIGANVVSDIAAGIRDVVGGRSGSYEKKIETGRTEAIADLEAEAREVGADAVVGATFDYEEMGEGMLWVNLSGTAVETRRSSE</sequence>
<dbReference type="Gene3D" id="3.30.110.70">
    <property type="entry name" value="Hypothetical protein apc22750. Chain B"/>
    <property type="match status" value="1"/>
</dbReference>
<dbReference type="Proteomes" id="UP000292704">
    <property type="component" value="Unassembled WGS sequence"/>
</dbReference>
<accession>A0A482Y6C4</accession>
<dbReference type="InterPro" id="IPR002765">
    <property type="entry name" value="UPF0145_YbjQ-like"/>
</dbReference>